<evidence type="ECO:0000256" key="1">
    <source>
        <dbReference type="SAM" id="SignalP"/>
    </source>
</evidence>
<evidence type="ECO:0008006" key="4">
    <source>
        <dbReference type="Google" id="ProtNLM"/>
    </source>
</evidence>
<dbReference type="PANTHER" id="PTHR45642">
    <property type="entry name" value="GDSL ESTERASE/LIPASE EXL3"/>
    <property type="match status" value="1"/>
</dbReference>
<dbReference type="InterPro" id="IPR050592">
    <property type="entry name" value="GDSL_lipolytic_enzyme"/>
</dbReference>
<evidence type="ECO:0000313" key="3">
    <source>
        <dbReference type="Proteomes" id="UP000306102"/>
    </source>
</evidence>
<keyword evidence="1" id="KW-0732">Signal</keyword>
<comment type="caution">
    <text evidence="2">The sequence shown here is derived from an EMBL/GenBank/DDBJ whole genome shotgun (WGS) entry which is preliminary data.</text>
</comment>
<gene>
    <name evidence="2" type="ORF">TEA_022220</name>
</gene>
<dbReference type="AlphaFoldDB" id="A0A4S4DST8"/>
<dbReference type="PANTHER" id="PTHR45642:SF30">
    <property type="entry name" value="SGNH HYDROLASE-TYPE ESTERASE DOMAIN-CONTAINING PROTEIN"/>
    <property type="match status" value="1"/>
</dbReference>
<sequence>MAPTIFFIHLTIQIYILTSTKPCNGSTLVTKFSTLLIFGDSTVDTGNNNYIKSQMKSNHRPYSQVAMGQFSNGKLVPDFVASMLGIKDIVPPSPQTQLMPLVYQEAKSRVAEQDNPARRGKPTKSVRNCFRQGAIFRAAAAAISMSVEQSLNTRRTNKLLNEAQATMEVGKILGLDFEGKEKEVIGKLTELEQKDLERVEGEGVVL</sequence>
<feature type="chain" id="PRO_5020918274" description="GDSL esterase/lipase" evidence="1">
    <location>
        <begin position="26"/>
        <end position="206"/>
    </location>
</feature>
<proteinExistence type="predicted"/>
<name>A0A4S4DST8_CAMSN</name>
<accession>A0A4S4DST8</accession>
<dbReference type="STRING" id="542762.A0A4S4DST8"/>
<dbReference type="EMBL" id="SDRB02010466">
    <property type="protein sequence ID" value="THG06293.1"/>
    <property type="molecule type" value="Genomic_DNA"/>
</dbReference>
<keyword evidence="3" id="KW-1185">Reference proteome</keyword>
<organism evidence="2 3">
    <name type="scientific">Camellia sinensis var. sinensis</name>
    <name type="common">China tea</name>
    <dbReference type="NCBI Taxonomy" id="542762"/>
    <lineage>
        <taxon>Eukaryota</taxon>
        <taxon>Viridiplantae</taxon>
        <taxon>Streptophyta</taxon>
        <taxon>Embryophyta</taxon>
        <taxon>Tracheophyta</taxon>
        <taxon>Spermatophyta</taxon>
        <taxon>Magnoliopsida</taxon>
        <taxon>eudicotyledons</taxon>
        <taxon>Gunneridae</taxon>
        <taxon>Pentapetalae</taxon>
        <taxon>asterids</taxon>
        <taxon>Ericales</taxon>
        <taxon>Theaceae</taxon>
        <taxon>Camellia</taxon>
    </lineage>
</organism>
<dbReference type="InterPro" id="IPR036514">
    <property type="entry name" value="SGNH_hydro_sf"/>
</dbReference>
<dbReference type="Gene3D" id="3.40.50.1110">
    <property type="entry name" value="SGNH hydrolase"/>
    <property type="match status" value="1"/>
</dbReference>
<reference evidence="2 3" key="1">
    <citation type="journal article" date="2018" name="Proc. Natl. Acad. Sci. U.S.A.">
        <title>Draft genome sequence of Camellia sinensis var. sinensis provides insights into the evolution of the tea genome and tea quality.</title>
        <authorList>
            <person name="Wei C."/>
            <person name="Yang H."/>
            <person name="Wang S."/>
            <person name="Zhao J."/>
            <person name="Liu C."/>
            <person name="Gao L."/>
            <person name="Xia E."/>
            <person name="Lu Y."/>
            <person name="Tai Y."/>
            <person name="She G."/>
            <person name="Sun J."/>
            <person name="Cao H."/>
            <person name="Tong W."/>
            <person name="Gao Q."/>
            <person name="Li Y."/>
            <person name="Deng W."/>
            <person name="Jiang X."/>
            <person name="Wang W."/>
            <person name="Chen Q."/>
            <person name="Zhang S."/>
            <person name="Li H."/>
            <person name="Wu J."/>
            <person name="Wang P."/>
            <person name="Li P."/>
            <person name="Shi C."/>
            <person name="Zheng F."/>
            <person name="Jian J."/>
            <person name="Huang B."/>
            <person name="Shan D."/>
            <person name="Shi M."/>
            <person name="Fang C."/>
            <person name="Yue Y."/>
            <person name="Li F."/>
            <person name="Li D."/>
            <person name="Wei S."/>
            <person name="Han B."/>
            <person name="Jiang C."/>
            <person name="Yin Y."/>
            <person name="Xia T."/>
            <person name="Zhang Z."/>
            <person name="Bennetzen J.L."/>
            <person name="Zhao S."/>
            <person name="Wan X."/>
        </authorList>
    </citation>
    <scope>NUCLEOTIDE SEQUENCE [LARGE SCALE GENOMIC DNA]</scope>
    <source>
        <strain evidence="3">cv. Shuchazao</strain>
        <tissue evidence="2">Leaf</tissue>
    </source>
</reference>
<feature type="signal peptide" evidence="1">
    <location>
        <begin position="1"/>
        <end position="25"/>
    </location>
</feature>
<dbReference type="Proteomes" id="UP000306102">
    <property type="component" value="Unassembled WGS sequence"/>
</dbReference>
<protein>
    <recommendedName>
        <fullName evidence="4">GDSL esterase/lipase</fullName>
    </recommendedName>
</protein>
<evidence type="ECO:0000313" key="2">
    <source>
        <dbReference type="EMBL" id="THG06293.1"/>
    </source>
</evidence>